<comment type="caution">
    <text evidence="1">The sequence shown here is derived from an EMBL/GenBank/DDBJ whole genome shotgun (WGS) entry which is preliminary data.</text>
</comment>
<dbReference type="OrthoDB" id="10283179at2759"/>
<name>A0A4Z1EB13_9HELO</name>
<dbReference type="AlphaFoldDB" id="A0A4Z1EB13"/>
<accession>A0A4Z1EB13</accession>
<dbReference type="Proteomes" id="UP000297777">
    <property type="component" value="Unassembled WGS sequence"/>
</dbReference>
<reference evidence="1 2" key="1">
    <citation type="submission" date="2017-12" db="EMBL/GenBank/DDBJ databases">
        <title>Comparative genomics of Botrytis spp.</title>
        <authorList>
            <person name="Valero-Jimenez C.A."/>
            <person name="Tapia P."/>
            <person name="Veloso J."/>
            <person name="Silva-Moreno E."/>
            <person name="Staats M."/>
            <person name="Valdes J.H."/>
            <person name="Van Kan J.A.L."/>
        </authorList>
    </citation>
    <scope>NUCLEOTIDE SEQUENCE [LARGE SCALE GENOMIC DNA]</scope>
    <source>
        <strain evidence="1 2">Bt9001</strain>
    </source>
</reference>
<organism evidence="1 2">
    <name type="scientific">Botrytis tulipae</name>
    <dbReference type="NCBI Taxonomy" id="87230"/>
    <lineage>
        <taxon>Eukaryota</taxon>
        <taxon>Fungi</taxon>
        <taxon>Dikarya</taxon>
        <taxon>Ascomycota</taxon>
        <taxon>Pezizomycotina</taxon>
        <taxon>Leotiomycetes</taxon>
        <taxon>Helotiales</taxon>
        <taxon>Sclerotiniaceae</taxon>
        <taxon>Botrytis</taxon>
    </lineage>
</organism>
<protein>
    <submittedName>
        <fullName evidence="1">Uncharacterized protein</fullName>
    </submittedName>
</protein>
<proteinExistence type="predicted"/>
<evidence type="ECO:0000313" key="2">
    <source>
        <dbReference type="Proteomes" id="UP000297777"/>
    </source>
</evidence>
<evidence type="ECO:0000313" key="1">
    <source>
        <dbReference type="EMBL" id="TGO08379.1"/>
    </source>
</evidence>
<gene>
    <name evidence="1" type="ORF">BTUL_0212g00180</name>
</gene>
<dbReference type="EMBL" id="PQXH01000212">
    <property type="protein sequence ID" value="TGO08379.1"/>
    <property type="molecule type" value="Genomic_DNA"/>
</dbReference>
<keyword evidence="2" id="KW-1185">Reference proteome</keyword>
<sequence length="85" mass="9632">MPGLYTPLQHLPSTNEMLELAHGWNGSADGTIFVDSYEWPAFAPPILQLRFDGCTNDVFDTRLYTCQVTVMMDIQKIEAAMEYTL</sequence>